<keyword evidence="3" id="KW-1185">Reference proteome</keyword>
<comment type="caution">
    <text evidence="2">The sequence shown here is derived from an EMBL/GenBank/DDBJ whole genome shotgun (WGS) entry which is preliminary data.</text>
</comment>
<evidence type="ECO:0008006" key="4">
    <source>
        <dbReference type="Google" id="ProtNLM"/>
    </source>
</evidence>
<gene>
    <name evidence="2" type="ORF">SAMN06264868_12228</name>
</gene>
<dbReference type="AlphaFoldDB" id="A0AA45WPK4"/>
<organism evidence="2 3">
    <name type="scientific">Venenivibrio stagnispumantis</name>
    <dbReference type="NCBI Taxonomy" id="407998"/>
    <lineage>
        <taxon>Bacteria</taxon>
        <taxon>Pseudomonadati</taxon>
        <taxon>Aquificota</taxon>
        <taxon>Aquificia</taxon>
        <taxon>Aquificales</taxon>
        <taxon>Hydrogenothermaceae</taxon>
        <taxon>Venenivibrio</taxon>
    </lineage>
</organism>
<evidence type="ECO:0000256" key="1">
    <source>
        <dbReference type="SAM" id="Coils"/>
    </source>
</evidence>
<dbReference type="Proteomes" id="UP001157947">
    <property type="component" value="Unassembled WGS sequence"/>
</dbReference>
<dbReference type="EMBL" id="FXTX01000022">
    <property type="protein sequence ID" value="SMP21183.1"/>
    <property type="molecule type" value="Genomic_DNA"/>
</dbReference>
<protein>
    <recommendedName>
        <fullName evidence="4">YtxH domain-containing protein</fullName>
    </recommendedName>
</protein>
<evidence type="ECO:0000313" key="2">
    <source>
        <dbReference type="EMBL" id="SMP21183.1"/>
    </source>
</evidence>
<feature type="coiled-coil region" evidence="1">
    <location>
        <begin position="23"/>
        <end position="92"/>
    </location>
</feature>
<dbReference type="RefSeq" id="WP_265135024.1">
    <property type="nucleotide sequence ID" value="NZ_FXTX01000022.1"/>
</dbReference>
<evidence type="ECO:0000313" key="3">
    <source>
        <dbReference type="Proteomes" id="UP001157947"/>
    </source>
</evidence>
<keyword evidence="1" id="KW-0175">Coiled coil</keyword>
<sequence length="96" mass="10719">MNKKVVLVAIGTLLGAVGAYVAYNKREEILAKLQQLQESLKEAEITEKAKATIHEIAEKLSNLIKRSDTLTAEEKEKELKEIEEKIGKLEEAVKAE</sequence>
<reference evidence="2" key="1">
    <citation type="submission" date="2017-05" db="EMBL/GenBank/DDBJ databases">
        <authorList>
            <person name="Varghese N."/>
            <person name="Submissions S."/>
        </authorList>
    </citation>
    <scope>NUCLEOTIDE SEQUENCE</scope>
    <source>
        <strain evidence="2">DSM 18763</strain>
    </source>
</reference>
<name>A0AA45WPK4_9AQUI</name>
<accession>A0AA45WPK4</accession>
<proteinExistence type="predicted"/>